<reference evidence="1 2" key="1">
    <citation type="submission" date="2020-08" db="EMBL/GenBank/DDBJ databases">
        <title>Genome public.</title>
        <authorList>
            <person name="Liu C."/>
            <person name="Sun Q."/>
        </authorList>
    </citation>
    <scope>NUCLEOTIDE SEQUENCE [LARGE SCALE GENOMIC DNA]</scope>
    <source>
        <strain evidence="1 2">NSJ-46</strain>
    </source>
</reference>
<accession>A0ABR7NBD5</accession>
<proteinExistence type="predicted"/>
<protein>
    <submittedName>
        <fullName evidence="1">Uncharacterized protein</fullName>
    </submittedName>
</protein>
<dbReference type="EMBL" id="JACRSZ010000011">
    <property type="protein sequence ID" value="MBC8573644.1"/>
    <property type="molecule type" value="Genomic_DNA"/>
</dbReference>
<sequence>MKLRIYDCYLNITNREDVQECTEEKLEKLDEMLNEFGVSHCFSLTGTQEVEAIEKSGREYCVTVMYEGSDETVFEMVYMLWSKIHRDVSDEMIYKAMKKVSARKVGEAGKSCFSERS</sequence>
<evidence type="ECO:0000313" key="2">
    <source>
        <dbReference type="Proteomes" id="UP000657421"/>
    </source>
</evidence>
<dbReference type="RefSeq" id="WP_249308932.1">
    <property type="nucleotide sequence ID" value="NZ_JACRSZ010000011.1"/>
</dbReference>
<keyword evidence="2" id="KW-1185">Reference proteome</keyword>
<evidence type="ECO:0000313" key="1">
    <source>
        <dbReference type="EMBL" id="MBC8573644.1"/>
    </source>
</evidence>
<name>A0ABR7NBD5_9FIRM</name>
<gene>
    <name evidence="1" type="ORF">H8716_11210</name>
</gene>
<dbReference type="Proteomes" id="UP000657421">
    <property type="component" value="Unassembled WGS sequence"/>
</dbReference>
<comment type="caution">
    <text evidence="1">The sequence shown here is derived from an EMBL/GenBank/DDBJ whole genome shotgun (WGS) entry which is preliminary data.</text>
</comment>
<organism evidence="1 2">
    <name type="scientific">Jingyaoa shaoxingensis</name>
    <dbReference type="NCBI Taxonomy" id="2763671"/>
    <lineage>
        <taxon>Bacteria</taxon>
        <taxon>Bacillati</taxon>
        <taxon>Bacillota</taxon>
        <taxon>Clostridia</taxon>
        <taxon>Lachnospirales</taxon>
        <taxon>Lachnospiraceae</taxon>
        <taxon>Jingyaoa</taxon>
    </lineage>
</organism>